<dbReference type="Proteomes" id="UP000259030">
    <property type="component" value="Plasmid pDFI2"/>
</dbReference>
<keyword evidence="1" id="KW-0175">Coiled coil</keyword>
<dbReference type="STRING" id="317577.GCA_000419625_03464"/>
<keyword evidence="3" id="KW-1185">Reference proteome</keyword>
<evidence type="ECO:0000313" key="3">
    <source>
        <dbReference type="Proteomes" id="UP000259030"/>
    </source>
</evidence>
<gene>
    <name evidence="2" type="ORF">DFI_16970</name>
</gene>
<feature type="coiled-coil region" evidence="1">
    <location>
        <begin position="545"/>
        <end position="572"/>
    </location>
</feature>
<dbReference type="RefSeq" id="WP_027462356.1">
    <property type="nucleotide sequence ID" value="NZ_CP021083.1"/>
</dbReference>
<evidence type="ECO:0008006" key="4">
    <source>
        <dbReference type="Google" id="ProtNLM"/>
    </source>
</evidence>
<dbReference type="SUPFAM" id="SSF48452">
    <property type="entry name" value="TPR-like"/>
    <property type="match status" value="2"/>
</dbReference>
<dbReference type="Gene3D" id="1.25.40.10">
    <property type="entry name" value="Tetratricopeptide repeat domain"/>
    <property type="match status" value="2"/>
</dbReference>
<dbReference type="InterPro" id="IPR011990">
    <property type="entry name" value="TPR-like_helical_dom_sf"/>
</dbReference>
<keyword evidence="2" id="KW-0614">Plasmid</keyword>
<dbReference type="AlphaFoldDB" id="A0A221T1Z6"/>
<dbReference type="InterPro" id="IPR019734">
    <property type="entry name" value="TPR_rpt"/>
</dbReference>
<accession>A0A221T1Z6</accession>
<dbReference type="SMART" id="SM00028">
    <property type="entry name" value="TPR"/>
    <property type="match status" value="3"/>
</dbReference>
<evidence type="ECO:0000256" key="1">
    <source>
        <dbReference type="SAM" id="Coils"/>
    </source>
</evidence>
<organism evidence="2 3">
    <name type="scientific">Deinococcus ficus</name>
    <dbReference type="NCBI Taxonomy" id="317577"/>
    <lineage>
        <taxon>Bacteria</taxon>
        <taxon>Thermotogati</taxon>
        <taxon>Deinococcota</taxon>
        <taxon>Deinococci</taxon>
        <taxon>Deinococcales</taxon>
        <taxon>Deinococcaceae</taxon>
        <taxon>Deinococcus</taxon>
    </lineage>
</organism>
<reference evidence="2 3" key="1">
    <citation type="submission" date="2017-05" db="EMBL/GenBank/DDBJ databases">
        <title>The complete genome sequence of Deinococcus ficus isolated from the rhizosphere of the Ficus religiosa L. in Taiwan.</title>
        <authorList>
            <person name="Wu K.-M."/>
            <person name="Liao T.-L."/>
            <person name="Liu Y.-M."/>
            <person name="Young C.-C."/>
            <person name="Tsai S.-F."/>
        </authorList>
    </citation>
    <scope>NUCLEOTIDE SEQUENCE [LARGE SCALE GENOMIC DNA]</scope>
    <source>
        <strain evidence="2 3">CC-FR2-10</strain>
        <plasmid evidence="3">pdfi2</plasmid>
    </source>
</reference>
<geneLocation type="plasmid" evidence="3">
    <name>pdfi2</name>
</geneLocation>
<dbReference type="PANTHER" id="PTHR35807">
    <property type="entry name" value="TRANSCRIPTIONAL REGULATOR REDD-RELATED"/>
    <property type="match status" value="1"/>
</dbReference>
<name>A0A221T1Z6_9DEIO</name>
<protein>
    <recommendedName>
        <fullName evidence="4">Bacterial transcriptional activator domain-containing protein</fullName>
    </recommendedName>
</protein>
<proteinExistence type="predicted"/>
<sequence length="833" mass="88190">MGPLPPRLVDRLNVQQRGVVAPVLPGVTRGALRAWAAARGWPDLPAPPPEDARGWLWCPATLTDLRALPAGHAAEALVLSPADVRFSPDDWAAALPHLPPATRSDLLRALGGWPDDLAALQASSPDPAAEPHAVLAALRHAPATRAVLAPAWPPELLEAAACRLAASPLLTPSVVSALSVDPASVQALLDGGWLLPDGLDHPGPEPVWQLPGLLRRVLNPLPERAAAQAAAHALELAGHDAAALEALEQAGAWEDALRLLARTARVAQGEASLRAALQRVPPALRATPPAQYLAGLLARSARDPDGALELYNAALTGLDASPGDPLRGVVANARGVVRAMRGDAPGALADFESATQGSSLTAGEAHHNRAQLLIQTGRHAEAEQSLRRATTVFRALGDAEREARSLGALGGLQFGRGLLREATGPYAQAAALLADRPREAALARLNLAEVHAMLGDEAAAETLLGTVTDQDALDGWVRRLRALLALNAGRTEGALDLLSGPRSEDPSLQAETALLRARAHRELGNVEQAAGALAEAGSLGLRADLEAALQGAQELDAVIEAARQEEARLELATALLARGGEADLQEALTLIRAHGLRTLLHARAATALLAGTPGAPTRELFPLRVQTVGPLQVQHAGRTYGLADFPTRKSAALLLTLALAGGPQPREALAERFWPDAKNPLASLQTALYHLRALFGTPLISSERGVLTLLFPVESDLADLRDALGRQDRARLERLLHPLTAPLLVLPELPHELAEERAQVERVLHDALRSHAEAQAGADPRRRDALRLLITADPLDLDSREKLVQWHEARGELDAARQERRHLEDARRSLHGG</sequence>
<dbReference type="EMBL" id="CP021083">
    <property type="protein sequence ID" value="ASN82881.1"/>
    <property type="molecule type" value="Genomic_DNA"/>
</dbReference>
<dbReference type="KEGG" id="dfc:DFI_16970"/>
<dbReference type="InterPro" id="IPR051677">
    <property type="entry name" value="AfsR-DnrI-RedD_regulator"/>
</dbReference>
<evidence type="ECO:0000313" key="2">
    <source>
        <dbReference type="EMBL" id="ASN82881.1"/>
    </source>
</evidence>